<protein>
    <submittedName>
        <fullName evidence="2">Ornithine carbamoyltransferase</fullName>
    </submittedName>
</protein>
<dbReference type="EMBL" id="JAXCLA010000008">
    <property type="protein sequence ID" value="MDY0747347.1"/>
    <property type="molecule type" value="Genomic_DNA"/>
</dbReference>
<evidence type="ECO:0000256" key="1">
    <source>
        <dbReference type="ARBA" id="ARBA00022679"/>
    </source>
</evidence>
<sequence length="166" mass="17498">MNANALARDILAAQPFTPDQAQATVEQAKTLQAAGVDLRASLLRGRRLGLMCASDQSEDARLFRRAAGELGAQVSHIPAILDGDSSFRLVNATAQLLGQLYDAVECQGMDPALVHRLGTAASIPIYPGLACSGHPSEALAQALPGDAAPDEKRAWVIQALMLRSID</sequence>
<organism evidence="2 3">
    <name type="scientific">Roseateles agri</name>
    <dbReference type="NCBI Taxonomy" id="3098619"/>
    <lineage>
        <taxon>Bacteria</taxon>
        <taxon>Pseudomonadati</taxon>
        <taxon>Pseudomonadota</taxon>
        <taxon>Betaproteobacteria</taxon>
        <taxon>Burkholderiales</taxon>
        <taxon>Sphaerotilaceae</taxon>
        <taxon>Roseateles</taxon>
    </lineage>
</organism>
<evidence type="ECO:0000313" key="2">
    <source>
        <dbReference type="EMBL" id="MDY0747347.1"/>
    </source>
</evidence>
<keyword evidence="3" id="KW-1185">Reference proteome</keyword>
<dbReference type="SUPFAM" id="SSF53671">
    <property type="entry name" value="Aspartate/ornithine carbamoyltransferase"/>
    <property type="match status" value="1"/>
</dbReference>
<dbReference type="InterPro" id="IPR036901">
    <property type="entry name" value="Asp/Orn_carbamoylTrfase_sf"/>
</dbReference>
<reference evidence="2 3" key="1">
    <citation type="submission" date="2023-11" db="EMBL/GenBank/DDBJ databases">
        <title>Paucibacter sp. nov., isolated from fresh soil in Korea.</title>
        <authorList>
            <person name="Le N.T.T."/>
        </authorList>
    </citation>
    <scope>NUCLEOTIDE SEQUENCE [LARGE SCALE GENOMIC DNA]</scope>
    <source>
        <strain evidence="2 3">R3-3</strain>
    </source>
</reference>
<evidence type="ECO:0000313" key="3">
    <source>
        <dbReference type="Proteomes" id="UP001285263"/>
    </source>
</evidence>
<accession>A0ABU5DM23</accession>
<dbReference type="RefSeq" id="WP_320425319.1">
    <property type="nucleotide sequence ID" value="NZ_JAXCLA010000008.1"/>
</dbReference>
<comment type="caution">
    <text evidence="2">The sequence shown here is derived from an EMBL/GenBank/DDBJ whole genome shotgun (WGS) entry which is preliminary data.</text>
</comment>
<proteinExistence type="predicted"/>
<name>A0ABU5DM23_9BURK</name>
<dbReference type="Gene3D" id="3.40.50.1370">
    <property type="entry name" value="Aspartate/ornithine carbamoyltransferase"/>
    <property type="match status" value="1"/>
</dbReference>
<dbReference type="Proteomes" id="UP001285263">
    <property type="component" value="Unassembled WGS sequence"/>
</dbReference>
<keyword evidence="1" id="KW-0808">Transferase</keyword>
<gene>
    <name evidence="2" type="ORF">SNE35_22785</name>
</gene>